<dbReference type="Proteomes" id="UP000199403">
    <property type="component" value="Unassembled WGS sequence"/>
</dbReference>
<dbReference type="SUPFAM" id="SSF52540">
    <property type="entry name" value="P-loop containing nucleoside triphosphate hydrolases"/>
    <property type="match status" value="1"/>
</dbReference>
<gene>
    <name evidence="1" type="ORF">SAMN05192553_102722</name>
</gene>
<dbReference type="InterPro" id="IPR027417">
    <property type="entry name" value="P-loop_NTPase"/>
</dbReference>
<dbReference type="RefSeq" id="WP_092172041.1">
    <property type="nucleotide sequence ID" value="NZ_FNZH01000002.1"/>
</dbReference>
<evidence type="ECO:0000313" key="2">
    <source>
        <dbReference type="Proteomes" id="UP000199403"/>
    </source>
</evidence>
<name>A0A1H6WQX3_9BACT</name>
<dbReference type="AlphaFoldDB" id="A0A1H6WQX3"/>
<sequence length="625" mass="71541">MTDSGEGKAEEKAFSVPIGVAHLSECMSELPQGIFHKGRTGGGGTTIALTNNKPTIIAVPLVELIINKIVQSTSEEKKYLYPHKIIGIYFGSHEKKQVKGQNLIDHMFDNQNASDLANNLSLYLKEVPVPKIMVTYDSLRKVIDCINTDHYHLLVDEYHLLFTEYCYRGKATRIVMDNFKKFATYTFMTSTPLPGKYLLPKLKGELVTTAIWPDSERVTIRSFICTGAGTKEGGINDAISRSIGNFLSGRYETNAYFFVNSIDIINDMILDCNLNSDNCRVVYSKSNNKKLKGGIQRGSTMDDPKKINFITAASFDGADIYDEEGRVIIVSDGELAHTLLDISTRVQQIAGRIRDTKHYKTIDHIYSLTRNHKLTEDGMEIKISNSEDAEKEFFRNVRFSPDVKYHRESFKLKKPKYHYLDSRTNEIIYDPLRKMVELFHHNLANTYESYENIIKEHAKYGYDFEGYLQDKGPSDFEATVRNLEYYDEKYGYSSPFYEGLESSAKERYPFIMEAIERIKYAGIAKMNYRQDKVKEKLDRMNKKAPNFDVKVAELLNDYKELYNGAMILAKRAKEIISEVYRELGITKKATANHLNDYYHITANTKRLGGKPDRVLCIGEAKFNLD</sequence>
<dbReference type="EMBL" id="FNZH01000002">
    <property type="protein sequence ID" value="SEJ16627.1"/>
    <property type="molecule type" value="Genomic_DNA"/>
</dbReference>
<organism evidence="1 2">
    <name type="scientific">Cyclobacterium xiamenense</name>
    <dbReference type="NCBI Taxonomy" id="1297121"/>
    <lineage>
        <taxon>Bacteria</taxon>
        <taxon>Pseudomonadati</taxon>
        <taxon>Bacteroidota</taxon>
        <taxon>Cytophagia</taxon>
        <taxon>Cytophagales</taxon>
        <taxon>Cyclobacteriaceae</taxon>
        <taxon>Cyclobacterium</taxon>
    </lineage>
</organism>
<reference evidence="2" key="1">
    <citation type="submission" date="2016-10" db="EMBL/GenBank/DDBJ databases">
        <authorList>
            <person name="Varghese N."/>
            <person name="Submissions S."/>
        </authorList>
    </citation>
    <scope>NUCLEOTIDE SEQUENCE [LARGE SCALE GENOMIC DNA]</scope>
    <source>
        <strain evidence="2">IBRC-M 10761</strain>
    </source>
</reference>
<keyword evidence="2" id="KW-1185">Reference proteome</keyword>
<accession>A0A1H6WQX3</accession>
<protein>
    <submittedName>
        <fullName evidence="1">Uncharacterized protein</fullName>
    </submittedName>
</protein>
<proteinExistence type="predicted"/>
<evidence type="ECO:0000313" key="1">
    <source>
        <dbReference type="EMBL" id="SEJ16627.1"/>
    </source>
</evidence>
<dbReference type="OrthoDB" id="1000127at2"/>